<proteinExistence type="predicted"/>
<keyword evidence="1" id="KW-0732">Signal</keyword>
<evidence type="ECO:0000313" key="4">
    <source>
        <dbReference type="Proteomes" id="UP000293142"/>
    </source>
</evidence>
<comment type="caution">
    <text evidence="3">The sequence shown here is derived from an EMBL/GenBank/DDBJ whole genome shotgun (WGS) entry which is preliminary data.</text>
</comment>
<dbReference type="Gene3D" id="3.40.190.10">
    <property type="entry name" value="Periplasmic binding protein-like II"/>
    <property type="match status" value="2"/>
</dbReference>
<evidence type="ECO:0000313" key="3">
    <source>
        <dbReference type="EMBL" id="TBL74028.1"/>
    </source>
</evidence>
<keyword evidence="4" id="KW-1185">Reference proteome</keyword>
<evidence type="ECO:0000256" key="1">
    <source>
        <dbReference type="ARBA" id="ARBA00022729"/>
    </source>
</evidence>
<reference evidence="3 4" key="1">
    <citation type="submission" date="2019-02" db="EMBL/GenBank/DDBJ databases">
        <title>Paenibacillus sp. nov., isolated from surface-sterilized tissue of Thalictrum simplex L.</title>
        <authorList>
            <person name="Tuo L."/>
        </authorList>
    </citation>
    <scope>NUCLEOTIDE SEQUENCE [LARGE SCALE GENOMIC DNA]</scope>
    <source>
        <strain evidence="3 4">N2SHLJ1</strain>
    </source>
</reference>
<dbReference type="PIRSF" id="PIRSF002825">
    <property type="entry name" value="CfbpA"/>
    <property type="match status" value="1"/>
</dbReference>
<dbReference type="RefSeq" id="WP_131016435.1">
    <property type="nucleotide sequence ID" value="NZ_SIRE01000020.1"/>
</dbReference>
<dbReference type="EMBL" id="SIRE01000020">
    <property type="protein sequence ID" value="TBL74028.1"/>
    <property type="molecule type" value="Genomic_DNA"/>
</dbReference>
<feature type="region of interest" description="Disordered" evidence="2">
    <location>
        <begin position="10"/>
        <end position="51"/>
    </location>
</feature>
<protein>
    <submittedName>
        <fullName evidence="3">Extracellular solute-binding protein</fullName>
    </submittedName>
</protein>
<dbReference type="Pfam" id="PF13343">
    <property type="entry name" value="SBP_bac_6"/>
    <property type="match status" value="1"/>
</dbReference>
<name>A0A4Q9DKC3_9BACL</name>
<dbReference type="SUPFAM" id="SSF53850">
    <property type="entry name" value="Periplasmic binding protein-like II"/>
    <property type="match status" value="1"/>
</dbReference>
<dbReference type="Proteomes" id="UP000293142">
    <property type="component" value="Unassembled WGS sequence"/>
</dbReference>
<evidence type="ECO:0000256" key="2">
    <source>
        <dbReference type="SAM" id="MobiDB-lite"/>
    </source>
</evidence>
<dbReference type="PANTHER" id="PTHR30006">
    <property type="entry name" value="THIAMINE-BINDING PERIPLASMIC PROTEIN-RELATED"/>
    <property type="match status" value="1"/>
</dbReference>
<dbReference type="OrthoDB" id="9769319at2"/>
<gene>
    <name evidence="3" type="ORF">EYB31_25780</name>
</gene>
<dbReference type="InterPro" id="IPR026045">
    <property type="entry name" value="Ferric-bd"/>
</dbReference>
<sequence>MTLALTVSACGGGSAPAAQPAPVPAPAKTPDAPKPAETAKPAEAPKPAEKQKLVLYTGRDNSVTDVVMPKFKEKYPNIDVEIVLLGAQQILERVRAEKTNPQGDFWWGGTSAALSTAAEEGLLDTVKPAFGDKIPAQYKDAKDRWYGEMLLPEVIMYNTEAVKKEDAPKDWDDVIDPKYKNKIIIRDVLPSGTMRTIYGAMIFRQSPTDFKKGYDWLLKLDANTKEYAADPTAMLLKLARQEGTIGLWNLQDVMFQKVNKKLPLDFVYPASGAPILVDGVGVIKGAKNKDAAVKFYDFLFEPKLRAELAETLFQIPTREDISKDTLPSWLKGLDLKPLPLDWNVMTAKDKEWMEYWDQNIKGKGKK</sequence>
<feature type="compositionally biased region" description="Low complexity" evidence="2">
    <location>
        <begin position="28"/>
        <end position="42"/>
    </location>
</feature>
<organism evidence="3 4">
    <name type="scientific">Paenibacillus thalictri</name>
    <dbReference type="NCBI Taxonomy" id="2527873"/>
    <lineage>
        <taxon>Bacteria</taxon>
        <taxon>Bacillati</taxon>
        <taxon>Bacillota</taxon>
        <taxon>Bacilli</taxon>
        <taxon>Bacillales</taxon>
        <taxon>Paenibacillaceae</taxon>
        <taxon>Paenibacillus</taxon>
    </lineage>
</organism>
<accession>A0A4Q9DKC3</accession>
<dbReference type="AlphaFoldDB" id="A0A4Q9DKC3"/>